<sequence length="106" mass="11351">MAKSMEKNATVVLIGVVSSSFSPLQQRWLVIRVGMVLRGVIRGWVTSSSLLPLVLMKVNSSPSTLFVSSSTGFGDVGLLFGFSGNRGRVSLDMIENLKGEGSRCSK</sequence>
<proteinExistence type="predicted"/>
<organism evidence="1 2">
    <name type="scientific">Lupinus angustifolius</name>
    <name type="common">Narrow-leaved blue lupine</name>
    <dbReference type="NCBI Taxonomy" id="3871"/>
    <lineage>
        <taxon>Eukaryota</taxon>
        <taxon>Viridiplantae</taxon>
        <taxon>Streptophyta</taxon>
        <taxon>Embryophyta</taxon>
        <taxon>Tracheophyta</taxon>
        <taxon>Spermatophyta</taxon>
        <taxon>Magnoliopsida</taxon>
        <taxon>eudicotyledons</taxon>
        <taxon>Gunneridae</taxon>
        <taxon>Pentapetalae</taxon>
        <taxon>rosids</taxon>
        <taxon>fabids</taxon>
        <taxon>Fabales</taxon>
        <taxon>Fabaceae</taxon>
        <taxon>Papilionoideae</taxon>
        <taxon>50 kb inversion clade</taxon>
        <taxon>genistoids sensu lato</taxon>
        <taxon>core genistoids</taxon>
        <taxon>Genisteae</taxon>
        <taxon>Lupinus</taxon>
    </lineage>
</organism>
<evidence type="ECO:0000313" key="1">
    <source>
        <dbReference type="EMBL" id="OIW21297.1"/>
    </source>
</evidence>
<keyword evidence="2" id="KW-1185">Reference proteome</keyword>
<reference evidence="1 2" key="1">
    <citation type="journal article" date="2017" name="Plant Biotechnol. J.">
        <title>A comprehensive draft genome sequence for lupin (Lupinus angustifolius), an emerging health food: insights into plant-microbe interactions and legume evolution.</title>
        <authorList>
            <person name="Hane J.K."/>
            <person name="Ming Y."/>
            <person name="Kamphuis L.G."/>
            <person name="Nelson M.N."/>
            <person name="Garg G."/>
            <person name="Atkins C.A."/>
            <person name="Bayer P.E."/>
            <person name="Bravo A."/>
            <person name="Bringans S."/>
            <person name="Cannon S."/>
            <person name="Edwards D."/>
            <person name="Foley R."/>
            <person name="Gao L.L."/>
            <person name="Harrison M.J."/>
            <person name="Huang W."/>
            <person name="Hurgobin B."/>
            <person name="Li S."/>
            <person name="Liu C.W."/>
            <person name="McGrath A."/>
            <person name="Morahan G."/>
            <person name="Murray J."/>
            <person name="Weller J."/>
            <person name="Jian J."/>
            <person name="Singh K.B."/>
        </authorList>
    </citation>
    <scope>NUCLEOTIDE SEQUENCE [LARGE SCALE GENOMIC DNA]</scope>
    <source>
        <strain evidence="2">cv. Tanjil</strain>
        <tissue evidence="1">Whole plant</tissue>
    </source>
</reference>
<protein>
    <submittedName>
        <fullName evidence="1">Uncharacterized protein</fullName>
    </submittedName>
</protein>
<dbReference type="AlphaFoldDB" id="A0A394DMS8"/>
<comment type="caution">
    <text evidence="1">The sequence shown here is derived from an EMBL/GenBank/DDBJ whole genome shotgun (WGS) entry which is preliminary data.</text>
</comment>
<accession>A0A394DMS8</accession>
<dbReference type="Gramene" id="OIW21297">
    <property type="protein sequence ID" value="OIW21297"/>
    <property type="gene ID" value="TanjilG_31626"/>
</dbReference>
<name>A0A394DMS8_LUPAN</name>
<dbReference type="EMBL" id="MLAU01022087">
    <property type="protein sequence ID" value="OIW21297.1"/>
    <property type="molecule type" value="Genomic_DNA"/>
</dbReference>
<evidence type="ECO:0000313" key="2">
    <source>
        <dbReference type="Proteomes" id="UP000188354"/>
    </source>
</evidence>
<dbReference type="Proteomes" id="UP000188354">
    <property type="component" value="Unassembled WGS sequence"/>
</dbReference>
<gene>
    <name evidence="1" type="ORF">TanjilG_31626</name>
</gene>